<reference evidence="8 9" key="1">
    <citation type="submission" date="2012-08" db="EMBL/GenBank/DDBJ databases">
        <title>Whole genome shotgun sequence of Kineosphaera limosa NBRC 100340.</title>
        <authorList>
            <person name="Yoshida I."/>
            <person name="Isaki S."/>
            <person name="Hosoyama A."/>
            <person name="Tsuchikane K."/>
            <person name="Katsumata H."/>
            <person name="Ando Y."/>
            <person name="Ohji S."/>
            <person name="Hamada M."/>
            <person name="Tamura T."/>
            <person name="Yamazoe A."/>
            <person name="Yamazaki S."/>
            <person name="Fujita N."/>
        </authorList>
    </citation>
    <scope>NUCLEOTIDE SEQUENCE [LARGE SCALE GENOMIC DNA]</scope>
    <source>
        <strain evidence="8 9">NBRC 100340</strain>
    </source>
</reference>
<keyword evidence="3 6" id="KW-0032">Aminotransferase</keyword>
<evidence type="ECO:0000256" key="2">
    <source>
        <dbReference type="ARBA" id="ARBA00007441"/>
    </source>
</evidence>
<evidence type="ECO:0000256" key="1">
    <source>
        <dbReference type="ARBA" id="ARBA00001933"/>
    </source>
</evidence>
<evidence type="ECO:0000256" key="3">
    <source>
        <dbReference type="ARBA" id="ARBA00022576"/>
    </source>
</evidence>
<dbReference type="Gene3D" id="3.90.1150.10">
    <property type="entry name" value="Aspartate Aminotransferase, domain 1"/>
    <property type="match status" value="1"/>
</dbReference>
<dbReference type="eggNOG" id="COG0436">
    <property type="taxonomic scope" value="Bacteria"/>
</dbReference>
<evidence type="ECO:0000256" key="6">
    <source>
        <dbReference type="RuleBase" id="RU000481"/>
    </source>
</evidence>
<keyword evidence="4 6" id="KW-0808">Transferase</keyword>
<dbReference type="InterPro" id="IPR050596">
    <property type="entry name" value="AspAT/PAT-like"/>
</dbReference>
<dbReference type="STRING" id="1184609.KILIM_003_00960"/>
<dbReference type="FunFam" id="3.40.640.10:FF:000033">
    <property type="entry name" value="Aspartate aminotransferase"/>
    <property type="match status" value="1"/>
</dbReference>
<dbReference type="InterPro" id="IPR015424">
    <property type="entry name" value="PyrdxlP-dep_Trfase"/>
</dbReference>
<dbReference type="InterPro" id="IPR004838">
    <property type="entry name" value="NHTrfase_class1_PyrdxlP-BS"/>
</dbReference>
<dbReference type="Gene3D" id="3.40.640.10">
    <property type="entry name" value="Type I PLP-dependent aspartate aminotransferase-like (Major domain)"/>
    <property type="match status" value="1"/>
</dbReference>
<evidence type="ECO:0000313" key="8">
    <source>
        <dbReference type="EMBL" id="GAB94173.1"/>
    </source>
</evidence>
<organism evidence="8 9">
    <name type="scientific">Kineosphaera limosa NBRC 100340</name>
    <dbReference type="NCBI Taxonomy" id="1184609"/>
    <lineage>
        <taxon>Bacteria</taxon>
        <taxon>Bacillati</taxon>
        <taxon>Actinomycetota</taxon>
        <taxon>Actinomycetes</taxon>
        <taxon>Micrococcales</taxon>
        <taxon>Dermatophilaceae</taxon>
        <taxon>Kineosphaera</taxon>
    </lineage>
</organism>
<dbReference type="CDD" id="cd00609">
    <property type="entry name" value="AAT_like"/>
    <property type="match status" value="1"/>
</dbReference>
<evidence type="ECO:0000259" key="7">
    <source>
        <dbReference type="Pfam" id="PF00155"/>
    </source>
</evidence>
<dbReference type="Pfam" id="PF00155">
    <property type="entry name" value="Aminotran_1_2"/>
    <property type="match status" value="1"/>
</dbReference>
<dbReference type="PROSITE" id="PS00105">
    <property type="entry name" value="AA_TRANSFER_CLASS_1"/>
    <property type="match status" value="1"/>
</dbReference>
<accession>K6VD91</accession>
<proteinExistence type="inferred from homology"/>
<name>K6VD91_9MICO</name>
<dbReference type="PANTHER" id="PTHR46383:SF1">
    <property type="entry name" value="ASPARTATE AMINOTRANSFERASE"/>
    <property type="match status" value="1"/>
</dbReference>
<dbReference type="RefSeq" id="WP_006590706.1">
    <property type="nucleotide sequence ID" value="NZ_BAHD01000003.1"/>
</dbReference>
<dbReference type="SUPFAM" id="SSF53383">
    <property type="entry name" value="PLP-dependent transferases"/>
    <property type="match status" value="1"/>
</dbReference>
<gene>
    <name evidence="8" type="primary">aspC</name>
    <name evidence="8" type="ORF">KILIM_003_00960</name>
</gene>
<dbReference type="GO" id="GO:0008483">
    <property type="term" value="F:transaminase activity"/>
    <property type="evidence" value="ECO:0007669"/>
    <property type="project" value="UniProtKB-KW"/>
</dbReference>
<dbReference type="AlphaFoldDB" id="K6VD91"/>
<dbReference type="GO" id="GO:0030170">
    <property type="term" value="F:pyridoxal phosphate binding"/>
    <property type="evidence" value="ECO:0007669"/>
    <property type="project" value="InterPro"/>
</dbReference>
<comment type="caution">
    <text evidence="8">The sequence shown here is derived from an EMBL/GenBank/DDBJ whole genome shotgun (WGS) entry which is preliminary data.</text>
</comment>
<dbReference type="InterPro" id="IPR004839">
    <property type="entry name" value="Aminotransferase_I/II_large"/>
</dbReference>
<evidence type="ECO:0000256" key="4">
    <source>
        <dbReference type="ARBA" id="ARBA00022679"/>
    </source>
</evidence>
<keyword evidence="9" id="KW-1185">Reference proteome</keyword>
<dbReference type="EMBL" id="BAHD01000003">
    <property type="protein sequence ID" value="GAB94173.1"/>
    <property type="molecule type" value="Genomic_DNA"/>
</dbReference>
<comment type="cofactor">
    <cofactor evidence="1 6">
        <name>pyridoxal 5'-phosphate</name>
        <dbReference type="ChEBI" id="CHEBI:597326"/>
    </cofactor>
</comment>
<dbReference type="InterPro" id="IPR015422">
    <property type="entry name" value="PyrdxlP-dep_Trfase_small"/>
</dbReference>
<feature type="domain" description="Aminotransferase class I/classII large" evidence="7">
    <location>
        <begin position="41"/>
        <end position="395"/>
    </location>
</feature>
<protein>
    <recommendedName>
        <fullName evidence="6">Aminotransferase</fullName>
        <ecNumber evidence="6">2.6.1.-</ecNumber>
    </recommendedName>
</protein>
<dbReference type="InterPro" id="IPR015421">
    <property type="entry name" value="PyrdxlP-dep_Trfase_major"/>
</dbReference>
<dbReference type="OrthoDB" id="9763453at2"/>
<keyword evidence="5" id="KW-0663">Pyridoxal phosphate</keyword>
<comment type="similarity">
    <text evidence="2 6">Belongs to the class-I pyridoxal-phosphate-dependent aminotransferase family.</text>
</comment>
<sequence length="408" mass="43221">MTDTTNAPARSRVSRRLGAIAESATLAVDAKAKSLKAQGAPVIGFGAGEPDFPTPDYIVQAAVEAAQDPANHRYSPAGGLPALKEAIVAKTARDSGYEVQAGQVLVTNGGKQAVYNTFAALLDPGDEVLLPAPYWTTYPEAIKLAGGTPVEVFADEDQGYLATVEQLEEARTDNTKVLLFCSPSNPTGAVYPREQVEAIGRWALEHGIWVVTDEIYEHLTYDGVEAVSMPVVVPELADTCVVLNGVAKTYAMTGWRVGWMIGPTDVIKAATNLQSHATSNVANVSQRAAIAALSGSLEAVEEMKVAFDRRRKTMVEMLNAIEGVECPTPQGAFYAYPSVKGLLGKEIAGKTPQTSAELATLILDEAEVAVVPGEAFGPSGYLRLSYALGDEDLVEGVGRLQNLLGQAR</sequence>
<dbReference type="EC" id="2.6.1.-" evidence="6"/>
<dbReference type="Proteomes" id="UP000008366">
    <property type="component" value="Unassembled WGS sequence"/>
</dbReference>
<evidence type="ECO:0000256" key="5">
    <source>
        <dbReference type="ARBA" id="ARBA00022898"/>
    </source>
</evidence>
<dbReference type="GO" id="GO:0006520">
    <property type="term" value="P:amino acid metabolic process"/>
    <property type="evidence" value="ECO:0007669"/>
    <property type="project" value="InterPro"/>
</dbReference>
<evidence type="ECO:0000313" key="9">
    <source>
        <dbReference type="Proteomes" id="UP000008366"/>
    </source>
</evidence>
<dbReference type="PANTHER" id="PTHR46383">
    <property type="entry name" value="ASPARTATE AMINOTRANSFERASE"/>
    <property type="match status" value="1"/>
</dbReference>